<dbReference type="GO" id="GO:0005634">
    <property type="term" value="C:nucleus"/>
    <property type="evidence" value="ECO:0007669"/>
    <property type="project" value="UniProtKB-SubCell"/>
</dbReference>
<feature type="region of interest" description="Disordered" evidence="4">
    <location>
        <begin position="148"/>
        <end position="170"/>
    </location>
</feature>
<dbReference type="PANTHER" id="PTHR47713:SF2">
    <property type="entry name" value="HOMEODOMAIN-LIKE SUPERFAMILY PROTEIN"/>
    <property type="match status" value="1"/>
</dbReference>
<dbReference type="STRING" id="429701.A0A2G9HIP9"/>
<evidence type="ECO:0000256" key="2">
    <source>
        <dbReference type="PROSITE-ProRule" id="PRU00108"/>
    </source>
</evidence>
<dbReference type="AlphaFoldDB" id="A0A2G9HIP9"/>
<comment type="subcellular location">
    <subcellularLocation>
        <location evidence="1 2 3">Nucleus</location>
    </subcellularLocation>
</comment>
<dbReference type="OrthoDB" id="6159439at2759"/>
<dbReference type="PROSITE" id="PS50071">
    <property type="entry name" value="HOMEOBOX_2"/>
    <property type="match status" value="1"/>
</dbReference>
<evidence type="ECO:0000259" key="5">
    <source>
        <dbReference type="PROSITE" id="PS50071"/>
    </source>
</evidence>
<dbReference type="SMART" id="SM00389">
    <property type="entry name" value="HOX"/>
    <property type="match status" value="1"/>
</dbReference>
<organism evidence="6 7">
    <name type="scientific">Handroanthus impetiginosus</name>
    <dbReference type="NCBI Taxonomy" id="429701"/>
    <lineage>
        <taxon>Eukaryota</taxon>
        <taxon>Viridiplantae</taxon>
        <taxon>Streptophyta</taxon>
        <taxon>Embryophyta</taxon>
        <taxon>Tracheophyta</taxon>
        <taxon>Spermatophyta</taxon>
        <taxon>Magnoliopsida</taxon>
        <taxon>eudicotyledons</taxon>
        <taxon>Gunneridae</taxon>
        <taxon>Pentapetalae</taxon>
        <taxon>asterids</taxon>
        <taxon>lamiids</taxon>
        <taxon>Lamiales</taxon>
        <taxon>Bignoniaceae</taxon>
        <taxon>Crescentiina</taxon>
        <taxon>Tabebuia alliance</taxon>
        <taxon>Handroanthus</taxon>
    </lineage>
</organism>
<keyword evidence="7" id="KW-1185">Reference proteome</keyword>
<dbReference type="EMBL" id="NKXS01001674">
    <property type="protein sequence ID" value="PIN17407.1"/>
    <property type="molecule type" value="Genomic_DNA"/>
</dbReference>
<comment type="caution">
    <text evidence="6">The sequence shown here is derived from an EMBL/GenBank/DDBJ whole genome shotgun (WGS) entry which is preliminary data.</text>
</comment>
<name>A0A2G9HIP9_9LAMI</name>
<evidence type="ECO:0000313" key="7">
    <source>
        <dbReference type="Proteomes" id="UP000231279"/>
    </source>
</evidence>
<keyword evidence="2 3" id="KW-0539">Nucleus</keyword>
<keyword evidence="2 3" id="KW-0371">Homeobox</keyword>
<dbReference type="GO" id="GO:0003677">
    <property type="term" value="F:DNA binding"/>
    <property type="evidence" value="ECO:0007669"/>
    <property type="project" value="UniProtKB-UniRule"/>
</dbReference>
<dbReference type="Pfam" id="PF00046">
    <property type="entry name" value="Homeodomain"/>
    <property type="match status" value="1"/>
</dbReference>
<dbReference type="Proteomes" id="UP000231279">
    <property type="component" value="Unassembled WGS sequence"/>
</dbReference>
<feature type="region of interest" description="Disordered" evidence="4">
    <location>
        <begin position="457"/>
        <end position="479"/>
    </location>
</feature>
<feature type="DNA-binding region" description="Homeobox" evidence="2">
    <location>
        <begin position="15"/>
        <end position="74"/>
    </location>
</feature>
<feature type="region of interest" description="Disordered" evidence="4">
    <location>
        <begin position="84"/>
        <end position="121"/>
    </location>
</feature>
<dbReference type="SUPFAM" id="SSF46689">
    <property type="entry name" value="Homeodomain-like"/>
    <property type="match status" value="1"/>
</dbReference>
<evidence type="ECO:0000256" key="1">
    <source>
        <dbReference type="ARBA" id="ARBA00004123"/>
    </source>
</evidence>
<accession>A0A2G9HIP9</accession>
<dbReference type="InterPro" id="IPR001356">
    <property type="entry name" value="HD"/>
</dbReference>
<dbReference type="Gene3D" id="1.10.10.60">
    <property type="entry name" value="Homeodomain-like"/>
    <property type="match status" value="1"/>
</dbReference>
<evidence type="ECO:0000313" key="6">
    <source>
        <dbReference type="EMBL" id="PIN17407.1"/>
    </source>
</evidence>
<feature type="domain" description="Homeobox" evidence="5">
    <location>
        <begin position="13"/>
        <end position="73"/>
    </location>
</feature>
<dbReference type="InterPro" id="IPR009057">
    <property type="entry name" value="Homeodomain-like_sf"/>
</dbReference>
<dbReference type="PANTHER" id="PTHR47713">
    <property type="entry name" value="HOMEODOMAIN-LIKE SUPERFAMILY PROTEIN"/>
    <property type="match status" value="1"/>
</dbReference>
<sequence length="479" mass="54623">MSEVHSEDDKGFPEKNKKRTVKTRAQVQALEKFYNERKYPTESMKIQLAESIGLTEKQVSGWFCHRRLKDKRLMNGENNIVGRQDWSSGVIQDHGSGHKQDSCGSSKQGDDKNLDREVESGRLPLQECSAAELTYERGVHYCGNHTRMDDASSGSSSSLRNMSNHNHKGEPIDVATSRYLIPKYPMDLKPRSGPSGYLKVKGRVENAAITAVKRQLGKDYREDGPPLGVEFDPLPPGAFEYSMQDSVDETCYNREAFLSVPPDISKFHQHPKFSKGPEYYSGTCHNSNIIRTSFKATQGSDIPDNYINERFRQSASLSNTGAYYSRRNSFVELPDVPGRDISDDYGMRYRQPFCGKLRGETESSFHNYNDVHRKSSKGETIENRPSNLNLKIFKCHNLFDNTQPRRIAKDGRSYAERRMINENQAPKRMRDEFHQQPHLKRASMLENQPGTYRVMRHEAQMPSSYSEDEGSAETSTSVE</sequence>
<proteinExistence type="predicted"/>
<dbReference type="CDD" id="cd00086">
    <property type="entry name" value="homeodomain"/>
    <property type="match status" value="1"/>
</dbReference>
<reference evidence="7" key="1">
    <citation type="journal article" date="2018" name="Gigascience">
        <title>Genome assembly of the Pink Ipe (Handroanthus impetiginosus, Bignoniaceae), a highly valued, ecologically keystone Neotropical timber forest tree.</title>
        <authorList>
            <person name="Silva-Junior O.B."/>
            <person name="Grattapaglia D."/>
            <person name="Novaes E."/>
            <person name="Collevatti R.G."/>
        </authorList>
    </citation>
    <scope>NUCLEOTIDE SEQUENCE [LARGE SCALE GENOMIC DNA]</scope>
    <source>
        <strain evidence="7">cv. UFG-1</strain>
    </source>
</reference>
<keyword evidence="2 3" id="KW-0238">DNA-binding</keyword>
<evidence type="ECO:0000256" key="4">
    <source>
        <dbReference type="SAM" id="MobiDB-lite"/>
    </source>
</evidence>
<gene>
    <name evidence="6" type="ORF">CDL12_09923</name>
</gene>
<feature type="compositionally biased region" description="Basic and acidic residues" evidence="4">
    <location>
        <begin position="108"/>
        <end position="120"/>
    </location>
</feature>
<evidence type="ECO:0000256" key="3">
    <source>
        <dbReference type="RuleBase" id="RU000682"/>
    </source>
</evidence>
<protein>
    <submittedName>
        <fullName evidence="6">Transcription factor HEX</fullName>
    </submittedName>
</protein>
<feature type="region of interest" description="Disordered" evidence="4">
    <location>
        <begin position="1"/>
        <end position="23"/>
    </location>
</feature>
<feature type="compositionally biased region" description="Basic and acidic residues" evidence="4">
    <location>
        <begin position="1"/>
        <end position="15"/>
    </location>
</feature>